<dbReference type="Pfam" id="PF02929">
    <property type="entry name" value="Bgal_small_N"/>
    <property type="match status" value="1"/>
</dbReference>
<evidence type="ECO:0000259" key="1">
    <source>
        <dbReference type="Pfam" id="PF02929"/>
    </source>
</evidence>
<sequence length="66" mass="7739">MGKGDWRLECLSFDFSAHYYSTKQFDQAKHSYDFNEEDQITLTIEYKQPGLCSLVVDQMYLLSISC</sequence>
<name>A0ABV6NI59_9BACI</name>
<dbReference type="Gene3D" id="2.70.98.10">
    <property type="match status" value="1"/>
</dbReference>
<evidence type="ECO:0000313" key="3">
    <source>
        <dbReference type="Proteomes" id="UP001589833"/>
    </source>
</evidence>
<dbReference type="EMBL" id="JBHLTR010000027">
    <property type="protein sequence ID" value="MFC0560459.1"/>
    <property type="molecule type" value="Genomic_DNA"/>
</dbReference>
<dbReference type="SUPFAM" id="SSF74650">
    <property type="entry name" value="Galactose mutarotase-like"/>
    <property type="match status" value="1"/>
</dbReference>
<keyword evidence="3" id="KW-1185">Reference proteome</keyword>
<dbReference type="RefSeq" id="WP_390186803.1">
    <property type="nucleotide sequence ID" value="NZ_JAQQWT010000025.1"/>
</dbReference>
<feature type="domain" description="Beta galactosidase small chain/" evidence="1">
    <location>
        <begin position="13"/>
        <end position="52"/>
    </location>
</feature>
<accession>A0ABV6NI59</accession>
<dbReference type="InterPro" id="IPR014718">
    <property type="entry name" value="GH-type_carb-bd"/>
</dbReference>
<dbReference type="InterPro" id="IPR011013">
    <property type="entry name" value="Gal_mutarotase_sf_dom"/>
</dbReference>
<dbReference type="Proteomes" id="UP001589833">
    <property type="component" value="Unassembled WGS sequence"/>
</dbReference>
<proteinExistence type="predicted"/>
<protein>
    <recommendedName>
        <fullName evidence="1">Beta galactosidase small chain/ domain-containing protein</fullName>
    </recommendedName>
</protein>
<organism evidence="2 3">
    <name type="scientific">Halalkalibacter alkalisediminis</name>
    <dbReference type="NCBI Taxonomy" id="935616"/>
    <lineage>
        <taxon>Bacteria</taxon>
        <taxon>Bacillati</taxon>
        <taxon>Bacillota</taxon>
        <taxon>Bacilli</taxon>
        <taxon>Bacillales</taxon>
        <taxon>Bacillaceae</taxon>
        <taxon>Halalkalibacter</taxon>
    </lineage>
</organism>
<comment type="caution">
    <text evidence="2">The sequence shown here is derived from an EMBL/GenBank/DDBJ whole genome shotgun (WGS) entry which is preliminary data.</text>
</comment>
<gene>
    <name evidence="2" type="ORF">ACFFH4_15760</name>
</gene>
<evidence type="ECO:0000313" key="2">
    <source>
        <dbReference type="EMBL" id="MFC0560459.1"/>
    </source>
</evidence>
<reference evidence="2 3" key="1">
    <citation type="submission" date="2024-09" db="EMBL/GenBank/DDBJ databases">
        <authorList>
            <person name="Sun Q."/>
            <person name="Mori K."/>
        </authorList>
    </citation>
    <scope>NUCLEOTIDE SEQUENCE [LARGE SCALE GENOMIC DNA]</scope>
    <source>
        <strain evidence="2 3">NCAIM B.02301</strain>
    </source>
</reference>
<dbReference type="InterPro" id="IPR004199">
    <property type="entry name" value="B-gal_small/dom_5"/>
</dbReference>